<evidence type="ECO:0000313" key="2">
    <source>
        <dbReference type="Proteomes" id="UP000198724"/>
    </source>
</evidence>
<dbReference type="EMBL" id="FOOT01000007">
    <property type="protein sequence ID" value="SFH21413.1"/>
    <property type="molecule type" value="Genomic_DNA"/>
</dbReference>
<protein>
    <submittedName>
        <fullName evidence="1">Uncharacterized protein</fullName>
    </submittedName>
</protein>
<evidence type="ECO:0000313" key="1">
    <source>
        <dbReference type="EMBL" id="SFH21413.1"/>
    </source>
</evidence>
<name>A0A1I2Y6V8_9BACT</name>
<dbReference type="OrthoDB" id="853110at2"/>
<proteinExistence type="predicted"/>
<dbReference type="RefSeq" id="WP_092104533.1">
    <property type="nucleotide sequence ID" value="NZ_FOOT01000007.1"/>
</dbReference>
<reference evidence="2" key="1">
    <citation type="submission" date="2016-10" db="EMBL/GenBank/DDBJ databases">
        <authorList>
            <person name="Varghese N."/>
            <person name="Submissions S."/>
        </authorList>
    </citation>
    <scope>NUCLEOTIDE SEQUENCE [LARGE SCALE GENOMIC DNA]</scope>
    <source>
        <strain evidence="2">LP51</strain>
    </source>
</reference>
<dbReference type="Proteomes" id="UP000198724">
    <property type="component" value="Unassembled WGS sequence"/>
</dbReference>
<sequence length="100" mass="11265">MNSVKLNAYCRLYAFSDYQSMKSALPYMRRVMLAKPLAEVEEVEARRFVSRSGGGGYTNYLQPLGIRRTVSSGINSLITALQLLYKSNGFSARYIVIERG</sequence>
<dbReference type="AlphaFoldDB" id="A0A1I2Y6V8"/>
<gene>
    <name evidence="1" type="ORF">SAMN05421739_107103</name>
</gene>
<organism evidence="1 2">
    <name type="scientific">Pontibacter chinhatensis</name>
    <dbReference type="NCBI Taxonomy" id="1436961"/>
    <lineage>
        <taxon>Bacteria</taxon>
        <taxon>Pseudomonadati</taxon>
        <taxon>Bacteroidota</taxon>
        <taxon>Cytophagia</taxon>
        <taxon>Cytophagales</taxon>
        <taxon>Hymenobacteraceae</taxon>
        <taxon>Pontibacter</taxon>
    </lineage>
</organism>
<keyword evidence="2" id="KW-1185">Reference proteome</keyword>
<accession>A0A1I2Y6V8</accession>